<organism evidence="4 5">
    <name type="scientific">Venturia nashicola</name>
    <dbReference type="NCBI Taxonomy" id="86259"/>
    <lineage>
        <taxon>Eukaryota</taxon>
        <taxon>Fungi</taxon>
        <taxon>Dikarya</taxon>
        <taxon>Ascomycota</taxon>
        <taxon>Pezizomycotina</taxon>
        <taxon>Dothideomycetes</taxon>
        <taxon>Pleosporomycetidae</taxon>
        <taxon>Venturiales</taxon>
        <taxon>Venturiaceae</taxon>
        <taxon>Venturia</taxon>
    </lineage>
</organism>
<dbReference type="PANTHER" id="PTHR43245">
    <property type="entry name" value="BIFUNCTIONAL POLYMYXIN RESISTANCE PROTEIN ARNA"/>
    <property type="match status" value="1"/>
</dbReference>
<comment type="similarity">
    <text evidence="1">Belongs to the 3-beta-HSD family.</text>
</comment>
<dbReference type="GO" id="GO:0016616">
    <property type="term" value="F:oxidoreductase activity, acting on the CH-OH group of donors, NAD or NADP as acceptor"/>
    <property type="evidence" value="ECO:0007669"/>
    <property type="project" value="InterPro"/>
</dbReference>
<dbReference type="InterPro" id="IPR002225">
    <property type="entry name" value="3Beta_OHSteriod_DH/Estase"/>
</dbReference>
<evidence type="ECO:0000313" key="4">
    <source>
        <dbReference type="EMBL" id="TID20072.1"/>
    </source>
</evidence>
<dbReference type="InterPro" id="IPR050177">
    <property type="entry name" value="Lipid_A_modif_metabolic_enz"/>
</dbReference>
<keyword evidence="2" id="KW-0560">Oxidoreductase</keyword>
<proteinExistence type="inferred from homology"/>
<dbReference type="SUPFAM" id="SSF51735">
    <property type="entry name" value="NAD(P)-binding Rossmann-fold domains"/>
    <property type="match status" value="1"/>
</dbReference>
<sequence>MAYSSMPNLGTVLVTGGCGFVGRHLVECLLSSDTECDIIIADVNISRNRIPSSRTHYYQIDISSFADINGLIETTQPRVVFHTASPEPLKSDEALYQKNTLEATSILLQLSKNCKATRAFVMTSSVAVIDDYQTPVLHGNDSMPMLPRSRELYAAYKARAEQLVLASNSRDLHTTTIRPCAIFGPHDHGPTTRILGLTESAAARVQFGDGTNLFDWVYVANVAHAHVLAASKLLDPAADGIGGESFIVTNEEEIAFWDFVRQLGSAIGNHVEVATVWSVPVWLIFHIALLSEMVVWIVSLGTRKSTLYRASVLECTWQRTYSIDKAKQRLGYRPVVSLEDGIKLTSRWWLEEKAEKRKLGWSQ</sequence>
<evidence type="ECO:0000259" key="3">
    <source>
        <dbReference type="Pfam" id="PF01073"/>
    </source>
</evidence>
<dbReference type="PANTHER" id="PTHR43245:SF51">
    <property type="entry name" value="SHORT CHAIN DEHYDROGENASE_REDUCTASE FAMILY 42E, MEMBER 2"/>
    <property type="match status" value="1"/>
</dbReference>
<protein>
    <submittedName>
        <fullName evidence="4">C-3 sterol dehydrogenase/C-4 decarboxylase family protein</fullName>
    </submittedName>
</protein>
<gene>
    <name evidence="4" type="ORF">E6O75_ATG07532</name>
</gene>
<comment type="caution">
    <text evidence="4">The sequence shown here is derived from an EMBL/GenBank/DDBJ whole genome shotgun (WGS) entry which is preliminary data.</text>
</comment>
<evidence type="ECO:0000256" key="1">
    <source>
        <dbReference type="ARBA" id="ARBA00009219"/>
    </source>
</evidence>
<feature type="domain" description="3-beta hydroxysteroid dehydrogenase/isomerase" evidence="3">
    <location>
        <begin position="13"/>
        <end position="271"/>
    </location>
</feature>
<dbReference type="STRING" id="86259.A0A4Z1NZ15"/>
<dbReference type="Pfam" id="PF01073">
    <property type="entry name" value="3Beta_HSD"/>
    <property type="match status" value="1"/>
</dbReference>
<name>A0A4Z1NZ15_9PEZI</name>
<reference evidence="4 5" key="1">
    <citation type="submission" date="2019-04" db="EMBL/GenBank/DDBJ databases">
        <title>High contiguity whole genome sequence and gene annotation resource for two Venturia nashicola isolates.</title>
        <authorList>
            <person name="Prokchorchik M."/>
            <person name="Won K."/>
            <person name="Lee Y."/>
            <person name="Choi E.D."/>
            <person name="Segonzac C."/>
            <person name="Sohn K.H."/>
        </authorList>
    </citation>
    <scope>NUCLEOTIDE SEQUENCE [LARGE SCALE GENOMIC DNA]</scope>
    <source>
        <strain evidence="4 5">PRI2</strain>
    </source>
</reference>
<accession>A0A4Z1NZ15</accession>
<evidence type="ECO:0000256" key="2">
    <source>
        <dbReference type="ARBA" id="ARBA00023002"/>
    </source>
</evidence>
<dbReference type="AlphaFoldDB" id="A0A4Z1NZ15"/>
<dbReference type="Proteomes" id="UP000298493">
    <property type="component" value="Unassembled WGS sequence"/>
</dbReference>
<dbReference type="Gene3D" id="3.40.50.720">
    <property type="entry name" value="NAD(P)-binding Rossmann-like Domain"/>
    <property type="match status" value="1"/>
</dbReference>
<evidence type="ECO:0000313" key="5">
    <source>
        <dbReference type="Proteomes" id="UP000298493"/>
    </source>
</evidence>
<dbReference type="GO" id="GO:0006694">
    <property type="term" value="P:steroid biosynthetic process"/>
    <property type="evidence" value="ECO:0007669"/>
    <property type="project" value="InterPro"/>
</dbReference>
<dbReference type="InterPro" id="IPR036291">
    <property type="entry name" value="NAD(P)-bd_dom_sf"/>
</dbReference>
<dbReference type="EMBL" id="SNSC02000011">
    <property type="protein sequence ID" value="TID20072.1"/>
    <property type="molecule type" value="Genomic_DNA"/>
</dbReference>
<keyword evidence="5" id="KW-1185">Reference proteome</keyword>